<organism evidence="1">
    <name type="scientific">Echinococcus granulosus</name>
    <name type="common">Hydatid tapeworm</name>
    <dbReference type="NCBI Taxonomy" id="6210"/>
    <lineage>
        <taxon>Eukaryota</taxon>
        <taxon>Metazoa</taxon>
        <taxon>Spiralia</taxon>
        <taxon>Lophotrochozoa</taxon>
        <taxon>Platyhelminthes</taxon>
        <taxon>Cestoda</taxon>
        <taxon>Eucestoda</taxon>
        <taxon>Cyclophyllidea</taxon>
        <taxon>Taeniidae</taxon>
        <taxon>Echinococcus</taxon>
        <taxon>Echinococcus granulosus group</taxon>
    </lineage>
</organism>
<accession>A0A068WQH4</accession>
<reference evidence="3" key="3">
    <citation type="submission" date="2020-10" db="UniProtKB">
        <authorList>
            <consortium name="WormBaseParasite"/>
        </authorList>
    </citation>
    <scope>IDENTIFICATION</scope>
</reference>
<reference evidence="1 2" key="1">
    <citation type="journal article" date="2013" name="Nature">
        <title>The genomes of four tapeworm species reveal adaptations to parasitism.</title>
        <authorList>
            <person name="Tsai I.J."/>
            <person name="Zarowiecki M."/>
            <person name="Holroyd N."/>
            <person name="Garciarrubio A."/>
            <person name="Sanchez-Flores A."/>
            <person name="Brooks K.L."/>
            <person name="Tracey A."/>
            <person name="Bobes R.J."/>
            <person name="Fragoso G."/>
            <person name="Sciutto E."/>
            <person name="Aslett M."/>
            <person name="Beasley H."/>
            <person name="Bennett H.M."/>
            <person name="Cai J."/>
            <person name="Camicia F."/>
            <person name="Clark R."/>
            <person name="Cucher M."/>
            <person name="De Silva N."/>
            <person name="Day T.A."/>
            <person name="Deplazes P."/>
            <person name="Estrada K."/>
            <person name="Fernandez C."/>
            <person name="Holland P.W."/>
            <person name="Hou J."/>
            <person name="Hu S."/>
            <person name="Huckvale T."/>
            <person name="Hung S.S."/>
            <person name="Kamenetzky L."/>
            <person name="Keane J.A."/>
            <person name="Kiss F."/>
            <person name="Koziol U."/>
            <person name="Lambert O."/>
            <person name="Liu K."/>
            <person name="Luo X."/>
            <person name="Luo Y."/>
            <person name="Macchiaroli N."/>
            <person name="Nichol S."/>
            <person name="Paps J."/>
            <person name="Parkinson J."/>
            <person name="Pouchkina-Stantcheva N."/>
            <person name="Riddiford N."/>
            <person name="Rosenzvit M."/>
            <person name="Salinas G."/>
            <person name="Wasmuth J.D."/>
            <person name="Zamanian M."/>
            <person name="Zheng Y."/>
            <person name="Cai X."/>
            <person name="Soberon X."/>
            <person name="Olson P.D."/>
            <person name="Laclette J.P."/>
            <person name="Brehm K."/>
            <person name="Berriman M."/>
            <person name="Garciarrubio A."/>
            <person name="Bobes R.J."/>
            <person name="Fragoso G."/>
            <person name="Sanchez-Flores A."/>
            <person name="Estrada K."/>
            <person name="Cevallos M.A."/>
            <person name="Morett E."/>
            <person name="Gonzalez V."/>
            <person name="Portillo T."/>
            <person name="Ochoa-Leyva A."/>
            <person name="Jose M.V."/>
            <person name="Sciutto E."/>
            <person name="Landa A."/>
            <person name="Jimenez L."/>
            <person name="Valdes V."/>
            <person name="Carrero J.C."/>
            <person name="Larralde C."/>
            <person name="Morales-Montor J."/>
            <person name="Limon-Lason J."/>
            <person name="Soberon X."/>
            <person name="Laclette J.P."/>
        </authorList>
    </citation>
    <scope>NUCLEOTIDE SEQUENCE [LARGE SCALE GENOMIC DNA]</scope>
</reference>
<dbReference type="AlphaFoldDB" id="A0A068WQH4"/>
<evidence type="ECO:0000313" key="3">
    <source>
        <dbReference type="WBParaSite" id="EgrG_000208900"/>
    </source>
</evidence>
<reference evidence="1" key="2">
    <citation type="submission" date="2014-06" db="EMBL/GenBank/DDBJ databases">
        <authorList>
            <person name="Aslett M."/>
        </authorList>
    </citation>
    <scope>NUCLEOTIDE SEQUENCE</scope>
</reference>
<gene>
    <name evidence="1" type="ORF">EgrG_000208900</name>
</gene>
<dbReference type="WBParaSite" id="EgrG_000208900">
    <property type="protein sequence ID" value="EgrG_000208900"/>
    <property type="gene ID" value="EgrG_000208900"/>
</dbReference>
<protein>
    <submittedName>
        <fullName evidence="1 3">Expressed protein</fullName>
    </submittedName>
</protein>
<dbReference type="PROSITE" id="PS51257">
    <property type="entry name" value="PROKAR_LIPOPROTEIN"/>
    <property type="match status" value="1"/>
</dbReference>
<sequence length="85" mass="9699">MTKKQKRIQPYITAVYLQCLPGVLTSCHRDLMLLNKELPSPAFFSNVLHYDTGGGHNFTRTSFTIQLTKTGHFTKLLAIRYLAEL</sequence>
<evidence type="ECO:0000313" key="1">
    <source>
        <dbReference type="EMBL" id="CDS19905.1"/>
    </source>
</evidence>
<name>A0A068WQH4_ECHGR</name>
<dbReference type="EMBL" id="LK028580">
    <property type="protein sequence ID" value="CDS19905.1"/>
    <property type="molecule type" value="Genomic_DNA"/>
</dbReference>
<evidence type="ECO:0000313" key="2">
    <source>
        <dbReference type="Proteomes" id="UP000492820"/>
    </source>
</evidence>
<dbReference type="Proteomes" id="UP000492820">
    <property type="component" value="Unassembled WGS sequence"/>
</dbReference>
<proteinExistence type="predicted"/>